<dbReference type="Proteomes" id="UP000037460">
    <property type="component" value="Unassembled WGS sequence"/>
</dbReference>
<evidence type="ECO:0000256" key="1">
    <source>
        <dbReference type="SAM" id="MobiDB-lite"/>
    </source>
</evidence>
<protein>
    <submittedName>
        <fullName evidence="2">Uncharacterized protein</fullName>
    </submittedName>
</protein>
<dbReference type="EMBL" id="JWZX01003267">
    <property type="protein sequence ID" value="KOO22601.1"/>
    <property type="molecule type" value="Genomic_DNA"/>
</dbReference>
<keyword evidence="3" id="KW-1185">Reference proteome</keyword>
<feature type="region of interest" description="Disordered" evidence="1">
    <location>
        <begin position="1"/>
        <end position="31"/>
    </location>
</feature>
<proteinExistence type="predicted"/>
<feature type="compositionally biased region" description="Basic and acidic residues" evidence="1">
    <location>
        <begin position="21"/>
        <end position="31"/>
    </location>
</feature>
<comment type="caution">
    <text evidence="2">The sequence shown here is derived from an EMBL/GenBank/DDBJ whole genome shotgun (WGS) entry which is preliminary data.</text>
</comment>
<name>A0A0M0J7N4_9EUKA</name>
<evidence type="ECO:0000313" key="2">
    <source>
        <dbReference type="EMBL" id="KOO22601.1"/>
    </source>
</evidence>
<sequence>MPLGVPCQGGEGDGQSGIEEDGSRNQWDHADEPWRRLMPRRRERIDVEVEEDGKLEWRQAIVTKRLPPTTFRRASFTWARAIAFAFDVRWRSALAADVLPRSGLHKSRLREACAGYAPLLFSISLFETAPGAKSFAHYAAATVAFISDKLVHFGGCEFQLHLNAGAAAHTSLLRRLHEASRGRIRFVEFNFVPRPRIAPWLLAAMRLAPLLSVRSRTVVTADIHDDLALQNAQIRSLLTRLRRESRELCLTWWLAEDGADDCLLNCALPVPKLRQYVTDRAYHDPNCCGGVAVHAHMDAGLMIATGERLRETILAGHKGETFVEYLTEMVTGAPTIPHGIEEMAWDQYLTDVGWHKLTPSVLFSVHRSLLAGRDSKDPFKHIVTASPAPHKLKLSHEKVDVGKAEFAFTLPTCRHSQALDCAEDSAAWLKRVCGVR</sequence>
<dbReference type="AlphaFoldDB" id="A0A0M0J7N4"/>
<reference evidence="3" key="1">
    <citation type="journal article" date="2015" name="PLoS Genet.">
        <title>Genome Sequence and Transcriptome Analyses of Chrysochromulina tobin: Metabolic Tools for Enhanced Algal Fitness in the Prominent Order Prymnesiales (Haptophyceae).</title>
        <authorList>
            <person name="Hovde B.T."/>
            <person name="Deodato C.R."/>
            <person name="Hunsperger H.M."/>
            <person name="Ryken S.A."/>
            <person name="Yost W."/>
            <person name="Jha R.K."/>
            <person name="Patterson J."/>
            <person name="Monnat R.J. Jr."/>
            <person name="Barlow S.B."/>
            <person name="Starkenburg S.R."/>
            <person name="Cattolico R.A."/>
        </authorList>
    </citation>
    <scope>NUCLEOTIDE SEQUENCE</scope>
    <source>
        <strain evidence="3">CCMP291</strain>
    </source>
</reference>
<gene>
    <name evidence="2" type="ORF">Ctob_005604</name>
</gene>
<organism evidence="2 3">
    <name type="scientific">Chrysochromulina tobinii</name>
    <dbReference type="NCBI Taxonomy" id="1460289"/>
    <lineage>
        <taxon>Eukaryota</taxon>
        <taxon>Haptista</taxon>
        <taxon>Haptophyta</taxon>
        <taxon>Prymnesiophyceae</taxon>
        <taxon>Prymnesiales</taxon>
        <taxon>Chrysochromulinaceae</taxon>
        <taxon>Chrysochromulina</taxon>
    </lineage>
</organism>
<accession>A0A0M0J7N4</accession>
<evidence type="ECO:0000313" key="3">
    <source>
        <dbReference type="Proteomes" id="UP000037460"/>
    </source>
</evidence>